<evidence type="ECO:0000256" key="3">
    <source>
        <dbReference type="ARBA" id="ARBA00022694"/>
    </source>
</evidence>
<dbReference type="OMA" id="CYGPGIT"/>
<gene>
    <name evidence="6" type="primary">LOC110983424</name>
</gene>
<dbReference type="Pfam" id="PF01876">
    <property type="entry name" value="RNase_P_p30"/>
    <property type="match status" value="1"/>
</dbReference>
<accession>A0A8B7Z079</accession>
<evidence type="ECO:0000313" key="5">
    <source>
        <dbReference type="Proteomes" id="UP000694845"/>
    </source>
</evidence>
<dbReference type="PANTHER" id="PTHR13031">
    <property type="entry name" value="RIBONUCLEASE P SUBUNIT P30"/>
    <property type="match status" value="1"/>
</dbReference>
<evidence type="ECO:0000256" key="2">
    <source>
        <dbReference type="ARBA" id="ARBA00007331"/>
    </source>
</evidence>
<evidence type="ECO:0000256" key="1">
    <source>
        <dbReference type="ARBA" id="ARBA00004123"/>
    </source>
</evidence>
<dbReference type="GO" id="GO:0003723">
    <property type="term" value="F:RNA binding"/>
    <property type="evidence" value="ECO:0007669"/>
    <property type="project" value="TreeGrafter"/>
</dbReference>
<dbReference type="OrthoDB" id="17948at2759"/>
<name>A0A8B7Z079_ACAPL</name>
<dbReference type="GO" id="GO:0008033">
    <property type="term" value="P:tRNA processing"/>
    <property type="evidence" value="ECO:0007669"/>
    <property type="project" value="UniProtKB-KW"/>
</dbReference>
<feature type="region of interest" description="Disordered" evidence="4">
    <location>
        <begin position="275"/>
        <end position="324"/>
    </location>
</feature>
<dbReference type="GO" id="GO:0005655">
    <property type="term" value="C:nucleolar ribonuclease P complex"/>
    <property type="evidence" value="ECO:0007669"/>
    <property type="project" value="TreeGrafter"/>
</dbReference>
<dbReference type="AlphaFoldDB" id="A0A8B7Z079"/>
<dbReference type="PANTHER" id="PTHR13031:SF0">
    <property type="entry name" value="RIBONUCLEASE P PROTEIN SUBUNIT P30"/>
    <property type="match status" value="1"/>
</dbReference>
<protein>
    <submittedName>
        <fullName evidence="6">Ribonuclease P protein subunit p30-like</fullName>
    </submittedName>
</protein>
<dbReference type="GeneID" id="110983424"/>
<comment type="similarity">
    <text evidence="2">Belongs to the eukaryotic/archaeal RNase P protein component 3 family.</text>
</comment>
<evidence type="ECO:0000313" key="6">
    <source>
        <dbReference type="RefSeq" id="XP_022098367.1"/>
    </source>
</evidence>
<dbReference type="RefSeq" id="XP_022098367.1">
    <property type="nucleotide sequence ID" value="XM_022242675.1"/>
</dbReference>
<evidence type="ECO:0000256" key="4">
    <source>
        <dbReference type="SAM" id="MobiDB-lite"/>
    </source>
</evidence>
<dbReference type="SUPFAM" id="SSF89550">
    <property type="entry name" value="PHP domain-like"/>
    <property type="match status" value="1"/>
</dbReference>
<dbReference type="InterPro" id="IPR016195">
    <property type="entry name" value="Pol/histidinol_Pase-like"/>
</dbReference>
<keyword evidence="3" id="KW-0819">tRNA processing</keyword>
<dbReference type="Proteomes" id="UP000694845">
    <property type="component" value="Unplaced"/>
</dbReference>
<organism evidence="5 6">
    <name type="scientific">Acanthaster planci</name>
    <name type="common">Crown-of-thorns starfish</name>
    <dbReference type="NCBI Taxonomy" id="133434"/>
    <lineage>
        <taxon>Eukaryota</taxon>
        <taxon>Metazoa</taxon>
        <taxon>Echinodermata</taxon>
        <taxon>Eleutherozoa</taxon>
        <taxon>Asterozoa</taxon>
        <taxon>Asteroidea</taxon>
        <taxon>Valvatacea</taxon>
        <taxon>Valvatida</taxon>
        <taxon>Acanthasteridae</taxon>
        <taxon>Acanthaster</taxon>
    </lineage>
</organism>
<comment type="subcellular location">
    <subcellularLocation>
        <location evidence="1">Nucleus</location>
    </subcellularLocation>
</comment>
<dbReference type="InterPro" id="IPR002738">
    <property type="entry name" value="RNase_P_p30"/>
</dbReference>
<proteinExistence type="inferred from homology"/>
<keyword evidence="5" id="KW-1185">Reference proteome</keyword>
<dbReference type="Gene3D" id="3.20.20.140">
    <property type="entry name" value="Metal-dependent hydrolases"/>
    <property type="match status" value="1"/>
</dbReference>
<dbReference type="KEGG" id="aplc:110983424"/>
<sequence>MDTCDLHLLGNCNENDLKLSVQCAARLGYGVLAVGYNCPIQEKPSSEKNKVKLPFAPPALKLDGHTEAAVGVRSKGVKQLSRINIVLSEGSETHKLRQDNVQSYELLAVQPTTEKMFHMACTKLEVDIVCPDMTEKLPFYFKRVAINAAIERGIYFEIPYAPAIRDATMRKNVLSNAMTLITLCRGKNVIITSQAIKPLEIRGPYDVANLGLLFGLTEQESKNAVSTNCRAVLYHAATRRNTIKSVMSLQQVSDLPAQDRWKVRAGQEACSLSIEEDSTEAEETGVLARTNKRRKSKTRSNSGKGEEASSKKMKHAGGGGPASS</sequence>
<reference evidence="6" key="1">
    <citation type="submission" date="2025-08" db="UniProtKB">
        <authorList>
            <consortium name="RefSeq"/>
        </authorList>
    </citation>
    <scope>IDENTIFICATION</scope>
</reference>